<reference evidence="9 11" key="1">
    <citation type="journal article" date="2017" name="Nat. Microbiol.">
        <title>Natural product diversity associated with the nematode symbionts Photorhabdus and Xenorhabdus.</title>
        <authorList>
            <person name="Tobias N.J."/>
            <person name="Wolff H."/>
            <person name="Djahanschiri B."/>
            <person name="Grundmann F."/>
            <person name="Kronenwerth M."/>
            <person name="Shi Y.M."/>
            <person name="Simonyi S."/>
            <person name="Grun P."/>
            <person name="Shapiro-Ilan D."/>
            <person name="Pidot S.J."/>
            <person name="Stinear T.P."/>
            <person name="Ebersberger I."/>
            <person name="Bode H.B."/>
        </authorList>
    </citation>
    <scope>NUCLEOTIDE SEQUENCE [LARGE SCALE GENOMIC DNA]</scope>
    <source>
        <strain evidence="9 11">DSM 17902</strain>
    </source>
</reference>
<evidence type="ECO:0000313" key="9">
    <source>
        <dbReference type="EMBL" id="PHM48658.1"/>
    </source>
</evidence>
<evidence type="ECO:0000313" key="10">
    <source>
        <dbReference type="EMBL" id="PHM48991.1"/>
    </source>
</evidence>
<keyword evidence="5" id="KW-0812">Transmembrane</keyword>
<evidence type="ECO:0000256" key="6">
    <source>
        <dbReference type="ARBA" id="ARBA00023136"/>
    </source>
</evidence>
<comment type="caution">
    <text evidence="9">The sequence shown here is derived from an EMBL/GenBank/DDBJ whole genome shotgun (WGS) entry which is preliminary data.</text>
</comment>
<dbReference type="PANTHER" id="PTHR30026">
    <property type="entry name" value="OUTER MEMBRANE PROTEIN TOLC"/>
    <property type="match status" value="1"/>
</dbReference>
<dbReference type="InterPro" id="IPR003423">
    <property type="entry name" value="OMP_efflux"/>
</dbReference>
<sequence length="488" mass="55346">MLRYCGFANKRTLLLPLFLRRMFLRAMFLRAMFLRAMFLREMFLTALLVMSASGSAKALSLTETYALALQHDPTFQAAIKEQEAGQEEKNLGLAELLPKVLISYQNSPQNWQKMESHSVDMRGRKVSESRDRKYDSYSGAIILTQPLIDFEAWARYRTRQAYTLMSDARFRADSQQLAVRVVNSYVAVAYAQDRLEQVARQRTAYEEQLERNQKLFSSGEGTRTDVAETQTRYSQVLADELMVQDELDAAIRDLQLLVGVPLPAGLPVNRLSDAPQFKAIKRDIGRYADWEQQALSQNPQLAAARQKVDVAYHDINRNRAGYLPKLELYASHSENKSSSDNSIDQKYRTDSIGLRVSMNLYNGGGTAAAVRQSAANYGKTKYEMDAQAGEILNALRRNYNAYVNGEKRIRVYETAVEAAELQVKATQKSVALGQRVNVDVLNAEQQLYTARRELSQAKYDYMKAWIGLLNESGQLNGEHIKLIADYFG</sequence>
<evidence type="ECO:0000256" key="3">
    <source>
        <dbReference type="ARBA" id="ARBA00022448"/>
    </source>
</evidence>
<accession>A0A2D0JQX1</accession>
<proteinExistence type="inferred from homology"/>
<keyword evidence="3" id="KW-0813">Transport</keyword>
<dbReference type="InterPro" id="IPR051906">
    <property type="entry name" value="TolC-like"/>
</dbReference>
<dbReference type="NCBIfam" id="TIGR01844">
    <property type="entry name" value="type_I_sec_TolC"/>
    <property type="match status" value="1"/>
</dbReference>
<evidence type="ECO:0000256" key="2">
    <source>
        <dbReference type="ARBA" id="ARBA00007613"/>
    </source>
</evidence>
<evidence type="ECO:0000256" key="4">
    <source>
        <dbReference type="ARBA" id="ARBA00022452"/>
    </source>
</evidence>
<keyword evidence="6" id="KW-0472">Membrane</keyword>
<evidence type="ECO:0000256" key="5">
    <source>
        <dbReference type="ARBA" id="ARBA00022692"/>
    </source>
</evidence>
<evidence type="ECO:0000256" key="7">
    <source>
        <dbReference type="ARBA" id="ARBA00023237"/>
    </source>
</evidence>
<dbReference type="EMBL" id="NITZ01000009">
    <property type="protein sequence ID" value="PHM48658.1"/>
    <property type="molecule type" value="Genomic_DNA"/>
</dbReference>
<dbReference type="Proteomes" id="UP000221980">
    <property type="component" value="Unassembled WGS sequence"/>
</dbReference>
<feature type="coiled-coil region" evidence="8">
    <location>
        <begin position="188"/>
        <end position="215"/>
    </location>
</feature>
<dbReference type="SUPFAM" id="SSF56954">
    <property type="entry name" value="Outer membrane efflux proteins (OEP)"/>
    <property type="match status" value="1"/>
</dbReference>
<comment type="similarity">
    <text evidence="2">Belongs to the outer membrane factor (OMF) (TC 1.B.17) family.</text>
</comment>
<evidence type="ECO:0000256" key="1">
    <source>
        <dbReference type="ARBA" id="ARBA00004442"/>
    </source>
</evidence>
<dbReference type="InterPro" id="IPR010130">
    <property type="entry name" value="T1SS_OMP_TolC"/>
</dbReference>
<dbReference type="Gene3D" id="1.20.1600.10">
    <property type="entry name" value="Outer membrane efflux proteins (OEP)"/>
    <property type="match status" value="1"/>
</dbReference>
<dbReference type="Pfam" id="PF02321">
    <property type="entry name" value="OEP"/>
    <property type="match status" value="2"/>
</dbReference>
<protein>
    <submittedName>
        <fullName evidence="9">ABC transporter permease</fullName>
    </submittedName>
</protein>
<keyword evidence="8" id="KW-0175">Coiled coil</keyword>
<keyword evidence="4" id="KW-1134">Transmembrane beta strand</keyword>
<comment type="subcellular location">
    <subcellularLocation>
        <location evidence="1">Cell outer membrane</location>
    </subcellularLocation>
</comment>
<gene>
    <name evidence="10" type="ORF">Xmir_01770</name>
    <name evidence="9" type="ORF">Xmir_02145</name>
</gene>
<dbReference type="EMBL" id="NITZ01000007">
    <property type="protein sequence ID" value="PHM48991.1"/>
    <property type="molecule type" value="Genomic_DNA"/>
</dbReference>
<evidence type="ECO:0000256" key="8">
    <source>
        <dbReference type="SAM" id="Coils"/>
    </source>
</evidence>
<keyword evidence="7" id="KW-0998">Cell outer membrane</keyword>
<organism evidence="9 11">
    <name type="scientific">Xenorhabdus miraniensis</name>
    <dbReference type="NCBI Taxonomy" id="351674"/>
    <lineage>
        <taxon>Bacteria</taxon>
        <taxon>Pseudomonadati</taxon>
        <taxon>Pseudomonadota</taxon>
        <taxon>Gammaproteobacteria</taxon>
        <taxon>Enterobacterales</taxon>
        <taxon>Morganellaceae</taxon>
        <taxon>Xenorhabdus</taxon>
    </lineage>
</organism>
<dbReference type="RefSeq" id="WP_099114113.1">
    <property type="nucleotide sequence ID" value="NZ_CAWNQI010000106.1"/>
</dbReference>
<name>A0A2D0JQX1_9GAMM</name>
<dbReference type="PANTHER" id="PTHR30026:SF20">
    <property type="entry name" value="OUTER MEMBRANE PROTEIN TOLC"/>
    <property type="match status" value="1"/>
</dbReference>
<dbReference type="GO" id="GO:0009279">
    <property type="term" value="C:cell outer membrane"/>
    <property type="evidence" value="ECO:0007669"/>
    <property type="project" value="UniProtKB-SubCell"/>
</dbReference>
<dbReference type="GO" id="GO:1990281">
    <property type="term" value="C:efflux pump complex"/>
    <property type="evidence" value="ECO:0007669"/>
    <property type="project" value="TreeGrafter"/>
</dbReference>
<keyword evidence="11" id="KW-1185">Reference proteome</keyword>
<dbReference type="OrthoDB" id="9813458at2"/>
<dbReference type="AlphaFoldDB" id="A0A2D0JQX1"/>
<dbReference type="GO" id="GO:0015288">
    <property type="term" value="F:porin activity"/>
    <property type="evidence" value="ECO:0007669"/>
    <property type="project" value="TreeGrafter"/>
</dbReference>
<evidence type="ECO:0000313" key="11">
    <source>
        <dbReference type="Proteomes" id="UP000221980"/>
    </source>
</evidence>
<dbReference type="GO" id="GO:0015562">
    <property type="term" value="F:efflux transmembrane transporter activity"/>
    <property type="evidence" value="ECO:0007669"/>
    <property type="project" value="InterPro"/>
</dbReference>